<sequence>MNVEPFLYYAVEHITKRYNLTDEQVQYGITDDPNDGGIDAIYCLAGKSNVLIKDDAITSLTGTDSIRIMVFQSKSSKSDTGFKPDDIDKFAHFVDDLLYMTGHHDKKLSLKYHAHLVSITETFKRAYLEAAGNFPSLHLDFYYITRGDGDALNVAGDEAKRRLMETIKKHRGTDSSGDTYDLKTIDSCSLLGYVRNRRQRKRTLTWAGQPIPINDGYLGIVNLQHYYSFLKDEGGYLDELIFESNVRGNQGKTSVNKQMRAALDDGGPPDFWQLNNGVTLTCTKITPIDAYNQSIEDAQVVNGLQTSRQIFGHFSEGKPSPNEKRTVVVKLIRVSDDAIRDKIIRATNNQNPIKPSALVLTGVIHRDIEDLFKAQGFFYDRRPGFYKDQGKPISQIVSLNEVAQAAIAILLHRPDDARGRPGNYIGGDSKKTGDKHKLLFKPRSKSKFLELKSYLKCVLIVRRVTDFLKSVSGIDPGERRNILFHMSYHLVCCIVGNTSPTEKEVFSIVSSDITQERLDHSYNTVLTIYKALCQKEENVDAVAKGPDYLADIRKTIQGPPPPLVAAGLLVSEAAHPKMKIKDILNTAEFKW</sequence>
<feature type="domain" description="Abortive phage infection protein C-terminal" evidence="1">
    <location>
        <begin position="242"/>
        <end position="485"/>
    </location>
</feature>
<evidence type="ECO:0000313" key="3">
    <source>
        <dbReference type="Proteomes" id="UP000253606"/>
    </source>
</evidence>
<gene>
    <name evidence="2" type="ORF">ACPOL_1699</name>
</gene>
<reference evidence="2 3" key="1">
    <citation type="journal article" date="2018" name="Front. Microbiol.">
        <title>Hydrolytic Capabilities as a Key to Environmental Success: Chitinolytic and Cellulolytic Acidobacteria From Acidic Sub-arctic Soils and Boreal Peatlands.</title>
        <authorList>
            <person name="Belova S.E."/>
            <person name="Ravin N.V."/>
            <person name="Pankratov T.A."/>
            <person name="Rakitin A.L."/>
            <person name="Ivanova A.A."/>
            <person name="Beletsky A.V."/>
            <person name="Mardanov A.V."/>
            <person name="Sinninghe Damste J.S."/>
            <person name="Dedysh S.N."/>
        </authorList>
    </citation>
    <scope>NUCLEOTIDE SEQUENCE [LARGE SCALE GENOMIC DNA]</scope>
    <source>
        <strain evidence="2 3">SBC82</strain>
    </source>
</reference>
<accession>A0A2Z5FVY0</accession>
<evidence type="ECO:0000259" key="1">
    <source>
        <dbReference type="Pfam" id="PF10592"/>
    </source>
</evidence>
<dbReference type="OrthoDB" id="9806213at2"/>
<dbReference type="EMBL" id="CP030840">
    <property type="protein sequence ID" value="AXC11043.1"/>
    <property type="molecule type" value="Genomic_DNA"/>
</dbReference>
<dbReference type="AlphaFoldDB" id="A0A2Z5FVY0"/>
<name>A0A2Z5FVY0_9BACT</name>
<organism evidence="2 3">
    <name type="scientific">Acidisarcina polymorpha</name>
    <dbReference type="NCBI Taxonomy" id="2211140"/>
    <lineage>
        <taxon>Bacteria</taxon>
        <taxon>Pseudomonadati</taxon>
        <taxon>Acidobacteriota</taxon>
        <taxon>Terriglobia</taxon>
        <taxon>Terriglobales</taxon>
        <taxon>Acidobacteriaceae</taxon>
        <taxon>Acidisarcina</taxon>
    </lineage>
</organism>
<dbReference type="KEGG" id="abas:ACPOL_1699"/>
<protein>
    <submittedName>
        <fullName evidence="2">Abortive infection phage resistance protein</fullName>
    </submittedName>
</protein>
<dbReference type="Proteomes" id="UP000253606">
    <property type="component" value="Chromosome"/>
</dbReference>
<keyword evidence="3" id="KW-1185">Reference proteome</keyword>
<dbReference type="Pfam" id="PF10592">
    <property type="entry name" value="AIPR"/>
    <property type="match status" value="1"/>
</dbReference>
<evidence type="ECO:0000313" key="2">
    <source>
        <dbReference type="EMBL" id="AXC11043.1"/>
    </source>
</evidence>
<proteinExistence type="predicted"/>
<dbReference type="InterPro" id="IPR018891">
    <property type="entry name" value="AIPR_C"/>
</dbReference>
<dbReference type="RefSeq" id="WP_114206553.1">
    <property type="nucleotide sequence ID" value="NZ_CP030840.1"/>
</dbReference>